<protein>
    <submittedName>
        <fullName evidence="1">Uncharacterized protein</fullName>
    </submittedName>
</protein>
<evidence type="ECO:0000313" key="1">
    <source>
        <dbReference type="EMBL" id="KAG0141091.1"/>
    </source>
</evidence>
<organism evidence="1 2">
    <name type="scientific">Cronartium quercuum f. sp. fusiforme G11</name>
    <dbReference type="NCBI Taxonomy" id="708437"/>
    <lineage>
        <taxon>Eukaryota</taxon>
        <taxon>Fungi</taxon>
        <taxon>Dikarya</taxon>
        <taxon>Basidiomycota</taxon>
        <taxon>Pucciniomycotina</taxon>
        <taxon>Pucciniomycetes</taxon>
        <taxon>Pucciniales</taxon>
        <taxon>Coleosporiaceae</taxon>
        <taxon>Cronartium</taxon>
    </lineage>
</organism>
<gene>
    <name evidence="1" type="ORF">CROQUDRAFT_309194</name>
</gene>
<evidence type="ECO:0000313" key="2">
    <source>
        <dbReference type="Proteomes" id="UP000886653"/>
    </source>
</evidence>
<sequence length="96" mass="10669">MSPFTNQPTSTILVHLTSQPNVVHSINWFSSTSDCSLTIIHFALVLLHFHLPKSGTRYHPSFTKEGYLDNHGCSHHGKHIFPFQCQGSMCASIGCT</sequence>
<comment type="caution">
    <text evidence="1">The sequence shown here is derived from an EMBL/GenBank/DDBJ whole genome shotgun (WGS) entry which is preliminary data.</text>
</comment>
<reference evidence="1" key="1">
    <citation type="submission" date="2013-11" db="EMBL/GenBank/DDBJ databases">
        <title>Genome sequence of the fusiform rust pathogen reveals effectors for host alternation and coevolution with pine.</title>
        <authorList>
            <consortium name="DOE Joint Genome Institute"/>
            <person name="Smith K."/>
            <person name="Pendleton A."/>
            <person name="Kubisiak T."/>
            <person name="Anderson C."/>
            <person name="Salamov A."/>
            <person name="Aerts A."/>
            <person name="Riley R."/>
            <person name="Clum A."/>
            <person name="Lindquist E."/>
            <person name="Ence D."/>
            <person name="Campbell M."/>
            <person name="Kronenberg Z."/>
            <person name="Feau N."/>
            <person name="Dhillon B."/>
            <person name="Hamelin R."/>
            <person name="Burleigh J."/>
            <person name="Smith J."/>
            <person name="Yandell M."/>
            <person name="Nelson C."/>
            <person name="Grigoriev I."/>
            <person name="Davis J."/>
        </authorList>
    </citation>
    <scope>NUCLEOTIDE SEQUENCE</scope>
    <source>
        <strain evidence="1">G11</strain>
    </source>
</reference>
<accession>A0A9P6NC98</accession>
<proteinExistence type="predicted"/>
<dbReference type="Proteomes" id="UP000886653">
    <property type="component" value="Unassembled WGS sequence"/>
</dbReference>
<dbReference type="AlphaFoldDB" id="A0A9P6NC98"/>
<name>A0A9P6NC98_9BASI</name>
<keyword evidence="2" id="KW-1185">Reference proteome</keyword>
<dbReference type="EMBL" id="MU167403">
    <property type="protein sequence ID" value="KAG0141091.1"/>
    <property type="molecule type" value="Genomic_DNA"/>
</dbReference>